<organism evidence="1 2">
    <name type="scientific">Aegilops tauschii subsp. strangulata</name>
    <name type="common">Goatgrass</name>
    <dbReference type="NCBI Taxonomy" id="200361"/>
    <lineage>
        <taxon>Eukaryota</taxon>
        <taxon>Viridiplantae</taxon>
        <taxon>Streptophyta</taxon>
        <taxon>Embryophyta</taxon>
        <taxon>Tracheophyta</taxon>
        <taxon>Spermatophyta</taxon>
        <taxon>Magnoliopsida</taxon>
        <taxon>Liliopsida</taxon>
        <taxon>Poales</taxon>
        <taxon>Poaceae</taxon>
        <taxon>BOP clade</taxon>
        <taxon>Pooideae</taxon>
        <taxon>Triticodae</taxon>
        <taxon>Triticeae</taxon>
        <taxon>Triticinae</taxon>
        <taxon>Aegilops</taxon>
    </lineage>
</organism>
<reference evidence="1" key="5">
    <citation type="journal article" date="2021" name="G3 (Bethesda)">
        <title>Aegilops tauschii genome assembly Aet v5.0 features greater sequence contiguity and improved annotation.</title>
        <authorList>
            <person name="Wang L."/>
            <person name="Zhu T."/>
            <person name="Rodriguez J.C."/>
            <person name="Deal K.R."/>
            <person name="Dubcovsky J."/>
            <person name="McGuire P.E."/>
            <person name="Lux T."/>
            <person name="Spannagl M."/>
            <person name="Mayer K.F.X."/>
            <person name="Baldrich P."/>
            <person name="Meyers B.C."/>
            <person name="Huo N."/>
            <person name="Gu Y.Q."/>
            <person name="Zhou H."/>
            <person name="Devos K.M."/>
            <person name="Bennetzen J.L."/>
            <person name="Unver T."/>
            <person name="Budak H."/>
            <person name="Gulick P.J."/>
            <person name="Galiba G."/>
            <person name="Kalapos B."/>
            <person name="Nelson D.R."/>
            <person name="Li P."/>
            <person name="You F.M."/>
            <person name="Luo M.C."/>
            <person name="Dvorak J."/>
        </authorList>
    </citation>
    <scope>NUCLEOTIDE SEQUENCE [LARGE SCALE GENOMIC DNA]</scope>
    <source>
        <strain evidence="1">cv. AL8/78</strain>
    </source>
</reference>
<reference evidence="2" key="1">
    <citation type="journal article" date="2014" name="Science">
        <title>Ancient hybridizations among the ancestral genomes of bread wheat.</title>
        <authorList>
            <consortium name="International Wheat Genome Sequencing Consortium,"/>
            <person name="Marcussen T."/>
            <person name="Sandve S.R."/>
            <person name="Heier L."/>
            <person name="Spannagl M."/>
            <person name="Pfeifer M."/>
            <person name="Jakobsen K.S."/>
            <person name="Wulff B.B."/>
            <person name="Steuernagel B."/>
            <person name="Mayer K.F."/>
            <person name="Olsen O.A."/>
        </authorList>
    </citation>
    <scope>NUCLEOTIDE SEQUENCE [LARGE SCALE GENOMIC DNA]</scope>
    <source>
        <strain evidence="2">cv. AL8/78</strain>
    </source>
</reference>
<keyword evidence="2" id="KW-1185">Reference proteome</keyword>
<evidence type="ECO:0000313" key="1">
    <source>
        <dbReference type="EnsemblPlants" id="AET3Gv20902700.10"/>
    </source>
</evidence>
<protein>
    <submittedName>
        <fullName evidence="1">Uncharacterized protein</fullName>
    </submittedName>
</protein>
<dbReference type="AlphaFoldDB" id="A0A453G6L7"/>
<evidence type="ECO:0000313" key="2">
    <source>
        <dbReference type="Proteomes" id="UP000015105"/>
    </source>
</evidence>
<accession>A0A453G6L7</accession>
<dbReference type="Proteomes" id="UP000015105">
    <property type="component" value="Chromosome 3D"/>
</dbReference>
<dbReference type="EnsemblPlants" id="AET3Gv20902700.10">
    <property type="protein sequence ID" value="AET3Gv20902700.10"/>
    <property type="gene ID" value="AET3Gv20902700"/>
</dbReference>
<proteinExistence type="predicted"/>
<dbReference type="Gramene" id="AET3Gv20902700.10">
    <property type="protein sequence ID" value="AET3Gv20902700.10"/>
    <property type="gene ID" value="AET3Gv20902700"/>
</dbReference>
<sequence>TSAAPKREWWGGATLGEELPTPREMCRRLDEFVIGQGKAKKVRPFVLDSG</sequence>
<name>A0A453G6L7_AEGTS</name>
<reference evidence="2" key="2">
    <citation type="journal article" date="2017" name="Nat. Plants">
        <title>The Aegilops tauschii genome reveals multiple impacts of transposons.</title>
        <authorList>
            <person name="Zhao G."/>
            <person name="Zou C."/>
            <person name="Li K."/>
            <person name="Wang K."/>
            <person name="Li T."/>
            <person name="Gao L."/>
            <person name="Zhang X."/>
            <person name="Wang H."/>
            <person name="Yang Z."/>
            <person name="Liu X."/>
            <person name="Jiang W."/>
            <person name="Mao L."/>
            <person name="Kong X."/>
            <person name="Jiao Y."/>
            <person name="Jia J."/>
        </authorList>
    </citation>
    <scope>NUCLEOTIDE SEQUENCE [LARGE SCALE GENOMIC DNA]</scope>
    <source>
        <strain evidence="2">cv. AL8/78</strain>
    </source>
</reference>
<reference evidence="1" key="3">
    <citation type="journal article" date="2017" name="Nature">
        <title>Genome sequence of the progenitor of the wheat D genome Aegilops tauschii.</title>
        <authorList>
            <person name="Luo M.C."/>
            <person name="Gu Y.Q."/>
            <person name="Puiu D."/>
            <person name="Wang H."/>
            <person name="Twardziok S.O."/>
            <person name="Deal K.R."/>
            <person name="Huo N."/>
            <person name="Zhu T."/>
            <person name="Wang L."/>
            <person name="Wang Y."/>
            <person name="McGuire P.E."/>
            <person name="Liu S."/>
            <person name="Long H."/>
            <person name="Ramasamy R.K."/>
            <person name="Rodriguez J.C."/>
            <person name="Van S.L."/>
            <person name="Yuan L."/>
            <person name="Wang Z."/>
            <person name="Xia Z."/>
            <person name="Xiao L."/>
            <person name="Anderson O.D."/>
            <person name="Ouyang S."/>
            <person name="Liang Y."/>
            <person name="Zimin A.V."/>
            <person name="Pertea G."/>
            <person name="Qi P."/>
            <person name="Bennetzen J.L."/>
            <person name="Dai X."/>
            <person name="Dawson M.W."/>
            <person name="Muller H.G."/>
            <person name="Kugler K."/>
            <person name="Rivarola-Duarte L."/>
            <person name="Spannagl M."/>
            <person name="Mayer K.F.X."/>
            <person name="Lu F.H."/>
            <person name="Bevan M.W."/>
            <person name="Leroy P."/>
            <person name="Li P."/>
            <person name="You F.M."/>
            <person name="Sun Q."/>
            <person name="Liu Z."/>
            <person name="Lyons E."/>
            <person name="Wicker T."/>
            <person name="Salzberg S.L."/>
            <person name="Devos K.M."/>
            <person name="Dvorak J."/>
        </authorList>
    </citation>
    <scope>NUCLEOTIDE SEQUENCE [LARGE SCALE GENOMIC DNA]</scope>
    <source>
        <strain evidence="1">cv. AL8/78</strain>
    </source>
</reference>
<reference evidence="1" key="4">
    <citation type="submission" date="2019-03" db="UniProtKB">
        <authorList>
            <consortium name="EnsemblPlants"/>
        </authorList>
    </citation>
    <scope>IDENTIFICATION</scope>
</reference>